<accession>A0A4Q9PEN3</accession>
<organism evidence="1 2">
    <name type="scientific">Dichomitus squalens</name>
    <dbReference type="NCBI Taxonomy" id="114155"/>
    <lineage>
        <taxon>Eukaryota</taxon>
        <taxon>Fungi</taxon>
        <taxon>Dikarya</taxon>
        <taxon>Basidiomycota</taxon>
        <taxon>Agaricomycotina</taxon>
        <taxon>Agaricomycetes</taxon>
        <taxon>Polyporales</taxon>
        <taxon>Polyporaceae</taxon>
        <taxon>Dichomitus</taxon>
    </lineage>
</organism>
<keyword evidence="2" id="KW-1185">Reference proteome</keyword>
<sequence>MHGTFNDFLCRLQECQALEELELNLFSWPFSGPGNSRDISSDVTVYLPNMRKAQFLCPSSEEPDSPDIFHLLSHFRFPATANAIIWSAVHDYHRHGRGGLLRTILQDHDHFPKIAAATSGNIKPYSVTVGRCSGSGQRELSVHVDAVLDEWRYAPHQFLDDICTLLARSRL</sequence>
<dbReference type="AlphaFoldDB" id="A0A4Q9PEN3"/>
<gene>
    <name evidence="1" type="ORF">BD310DRAFT_938219</name>
</gene>
<name>A0A4Q9PEN3_9APHY</name>
<proteinExistence type="predicted"/>
<evidence type="ECO:0000313" key="2">
    <source>
        <dbReference type="Proteomes" id="UP000292082"/>
    </source>
</evidence>
<evidence type="ECO:0000313" key="1">
    <source>
        <dbReference type="EMBL" id="TBU53380.1"/>
    </source>
</evidence>
<reference evidence="1 2" key="1">
    <citation type="submission" date="2019-01" db="EMBL/GenBank/DDBJ databases">
        <title>Draft genome sequences of three monokaryotic isolates of the white-rot basidiomycete fungus Dichomitus squalens.</title>
        <authorList>
            <consortium name="DOE Joint Genome Institute"/>
            <person name="Lopez S.C."/>
            <person name="Andreopoulos B."/>
            <person name="Pangilinan J."/>
            <person name="Lipzen A."/>
            <person name="Riley R."/>
            <person name="Ahrendt S."/>
            <person name="Ng V."/>
            <person name="Barry K."/>
            <person name="Daum C."/>
            <person name="Grigoriev I.V."/>
            <person name="Hilden K.S."/>
            <person name="Makela M.R."/>
            <person name="de Vries R.P."/>
        </authorList>
    </citation>
    <scope>NUCLEOTIDE SEQUENCE [LARGE SCALE GENOMIC DNA]</scope>
    <source>
        <strain evidence="1 2">CBS 464.89</strain>
    </source>
</reference>
<dbReference type="Proteomes" id="UP000292082">
    <property type="component" value="Unassembled WGS sequence"/>
</dbReference>
<dbReference type="EMBL" id="ML145216">
    <property type="protein sequence ID" value="TBU53380.1"/>
    <property type="molecule type" value="Genomic_DNA"/>
</dbReference>
<protein>
    <submittedName>
        <fullName evidence="1">Uncharacterized protein</fullName>
    </submittedName>
</protein>